<evidence type="ECO:0000313" key="4">
    <source>
        <dbReference type="Proteomes" id="UP001589610"/>
    </source>
</evidence>
<organism evidence="3 4">
    <name type="scientific">Streptosporangium vulgare</name>
    <dbReference type="NCBI Taxonomy" id="46190"/>
    <lineage>
        <taxon>Bacteria</taxon>
        <taxon>Bacillati</taxon>
        <taxon>Actinomycetota</taxon>
        <taxon>Actinomycetes</taxon>
        <taxon>Streptosporangiales</taxon>
        <taxon>Streptosporangiaceae</taxon>
        <taxon>Streptosporangium</taxon>
    </lineage>
</organism>
<evidence type="ECO:0000259" key="2">
    <source>
        <dbReference type="Pfam" id="PF01266"/>
    </source>
</evidence>
<name>A0ABV5TDD3_9ACTN</name>
<dbReference type="Gene3D" id="3.50.50.60">
    <property type="entry name" value="FAD/NAD(P)-binding domain"/>
    <property type="match status" value="1"/>
</dbReference>
<reference evidence="3 4" key="1">
    <citation type="submission" date="2024-09" db="EMBL/GenBank/DDBJ databases">
        <authorList>
            <person name="Sun Q."/>
            <person name="Mori K."/>
        </authorList>
    </citation>
    <scope>NUCLEOTIDE SEQUENCE [LARGE SCALE GENOMIC DNA]</scope>
    <source>
        <strain evidence="3 4">JCM 3028</strain>
    </source>
</reference>
<dbReference type="RefSeq" id="WP_386157437.1">
    <property type="nucleotide sequence ID" value="NZ_JBHMBS010000007.1"/>
</dbReference>
<dbReference type="InterPro" id="IPR006076">
    <property type="entry name" value="FAD-dep_OxRdtase"/>
</dbReference>
<comment type="caution">
    <text evidence="3">The sequence shown here is derived from an EMBL/GenBank/DDBJ whole genome shotgun (WGS) entry which is preliminary data.</text>
</comment>
<dbReference type="PANTHER" id="PTHR13847:SF287">
    <property type="entry name" value="FAD-DEPENDENT OXIDOREDUCTASE DOMAIN-CONTAINING PROTEIN 1"/>
    <property type="match status" value="1"/>
</dbReference>
<dbReference type="PANTHER" id="PTHR13847">
    <property type="entry name" value="SARCOSINE DEHYDROGENASE-RELATED"/>
    <property type="match status" value="1"/>
</dbReference>
<evidence type="ECO:0000256" key="1">
    <source>
        <dbReference type="ARBA" id="ARBA00023002"/>
    </source>
</evidence>
<dbReference type="EMBL" id="JBHMBS010000007">
    <property type="protein sequence ID" value="MFB9677106.1"/>
    <property type="molecule type" value="Genomic_DNA"/>
</dbReference>
<dbReference type="Gene3D" id="3.30.9.10">
    <property type="entry name" value="D-Amino Acid Oxidase, subunit A, domain 2"/>
    <property type="match status" value="1"/>
</dbReference>
<accession>A0ABV5TDD3</accession>
<gene>
    <name evidence="3" type="ORF">ACFFRH_16645</name>
</gene>
<evidence type="ECO:0000313" key="3">
    <source>
        <dbReference type="EMBL" id="MFB9677106.1"/>
    </source>
</evidence>
<dbReference type="SUPFAM" id="SSF54373">
    <property type="entry name" value="FAD-linked reductases, C-terminal domain"/>
    <property type="match status" value="1"/>
</dbReference>
<dbReference type="Proteomes" id="UP001589610">
    <property type="component" value="Unassembled WGS sequence"/>
</dbReference>
<sequence length="386" mass="39280">MPDVVVVGAGVVGAACAYYAARAGLDVVVVDRGAVAGGTTGAGEGNILVSDKEPGPELDLALLSNRLWRDLAGTGGAGGAGGFEFEAKGGLVVAETDEVLAALTGLAAKQGVEHVAVAPGELGDYEPHLAKGLAGGVFYPQDAQVQPMLAAAGLIRGGAERFGHGALMLRTGVTVTGFVRDGARVTGVTTDHGDILAGAVVNAAGTWGGEIAALAGVRVPILPRRGFILVTEPLAGPLIRHKVYTAAYVTAVASDSEGLETSAVVESTPAGPVLIGASRERVGFDRTVSVPVLERLARQAVELFPALAAYRAIRAYCGFRPYCPDHLPVIGEDPRAPGLYHACGHEGAGIGLAPATGHLIAQLLAGLRPGLDLTPFRPDRFAEEAS</sequence>
<protein>
    <submittedName>
        <fullName evidence="3">NAD(P)/FAD-dependent oxidoreductase</fullName>
        <ecNumber evidence="3">1.-.-.-</ecNumber>
    </submittedName>
</protein>
<dbReference type="EC" id="1.-.-.-" evidence="3"/>
<keyword evidence="1 3" id="KW-0560">Oxidoreductase</keyword>
<proteinExistence type="predicted"/>
<feature type="domain" description="FAD dependent oxidoreductase" evidence="2">
    <location>
        <begin position="3"/>
        <end position="363"/>
    </location>
</feature>
<dbReference type="SUPFAM" id="SSF51905">
    <property type="entry name" value="FAD/NAD(P)-binding domain"/>
    <property type="match status" value="1"/>
</dbReference>
<keyword evidence="4" id="KW-1185">Reference proteome</keyword>
<dbReference type="InterPro" id="IPR036188">
    <property type="entry name" value="FAD/NAD-bd_sf"/>
</dbReference>
<dbReference type="GO" id="GO:0016491">
    <property type="term" value="F:oxidoreductase activity"/>
    <property type="evidence" value="ECO:0007669"/>
    <property type="project" value="UniProtKB-KW"/>
</dbReference>
<dbReference type="Pfam" id="PF01266">
    <property type="entry name" value="DAO"/>
    <property type="match status" value="1"/>
</dbReference>